<dbReference type="Proteomes" id="UP000886998">
    <property type="component" value="Unassembled WGS sequence"/>
</dbReference>
<evidence type="ECO:0000313" key="3">
    <source>
        <dbReference type="Proteomes" id="UP000886998"/>
    </source>
</evidence>
<name>A0A8X6WLF7_9ARAC</name>
<feature type="region of interest" description="Disordered" evidence="1">
    <location>
        <begin position="1"/>
        <end position="34"/>
    </location>
</feature>
<keyword evidence="3" id="KW-1185">Reference proteome</keyword>
<reference evidence="2" key="1">
    <citation type="submission" date="2020-08" db="EMBL/GenBank/DDBJ databases">
        <title>Multicomponent nature underlies the extraordinary mechanical properties of spider dragline silk.</title>
        <authorList>
            <person name="Kono N."/>
            <person name="Nakamura H."/>
            <person name="Mori M."/>
            <person name="Yoshida Y."/>
            <person name="Ohtoshi R."/>
            <person name="Malay A.D."/>
            <person name="Moran D.A.P."/>
            <person name="Tomita M."/>
            <person name="Numata K."/>
            <person name="Arakawa K."/>
        </authorList>
    </citation>
    <scope>NUCLEOTIDE SEQUENCE</scope>
</reference>
<organism evidence="2 3">
    <name type="scientific">Trichonephila inaurata madagascariensis</name>
    <dbReference type="NCBI Taxonomy" id="2747483"/>
    <lineage>
        <taxon>Eukaryota</taxon>
        <taxon>Metazoa</taxon>
        <taxon>Ecdysozoa</taxon>
        <taxon>Arthropoda</taxon>
        <taxon>Chelicerata</taxon>
        <taxon>Arachnida</taxon>
        <taxon>Araneae</taxon>
        <taxon>Araneomorphae</taxon>
        <taxon>Entelegynae</taxon>
        <taxon>Araneoidea</taxon>
        <taxon>Nephilidae</taxon>
        <taxon>Trichonephila</taxon>
        <taxon>Trichonephila inaurata</taxon>
    </lineage>
</organism>
<evidence type="ECO:0000256" key="1">
    <source>
        <dbReference type="SAM" id="MobiDB-lite"/>
    </source>
</evidence>
<protein>
    <submittedName>
        <fullName evidence="2">Uncharacterized protein</fullName>
    </submittedName>
</protein>
<proteinExistence type="predicted"/>
<dbReference type="EMBL" id="BMAV01000181">
    <property type="protein sequence ID" value="GFY37209.1"/>
    <property type="molecule type" value="Genomic_DNA"/>
</dbReference>
<dbReference type="AlphaFoldDB" id="A0A8X6WLF7"/>
<comment type="caution">
    <text evidence="2">The sequence shown here is derived from an EMBL/GenBank/DDBJ whole genome shotgun (WGS) entry which is preliminary data.</text>
</comment>
<sequence length="117" mass="13478">MVTNDDFPPLPARKLRDPATTTTSMDTELPLPTSSDVAKCERMLTIHESILLQQDQLLLLEQTLMRIRTGRIRKTQPNYDQLTREVDDLTRKIKILKGELALLGSHMPYQLPVSYWT</sequence>
<accession>A0A8X6WLF7</accession>
<gene>
    <name evidence="2" type="ORF">TNIN_271061</name>
</gene>
<evidence type="ECO:0000313" key="2">
    <source>
        <dbReference type="EMBL" id="GFY37209.1"/>
    </source>
</evidence>
<feature type="compositionally biased region" description="Polar residues" evidence="1">
    <location>
        <begin position="19"/>
        <end position="34"/>
    </location>
</feature>